<comment type="caution">
    <text evidence="8">The sequence shown here is derived from an EMBL/GenBank/DDBJ whole genome shotgun (WGS) entry which is preliminary data.</text>
</comment>
<dbReference type="InterPro" id="IPR000620">
    <property type="entry name" value="EamA_dom"/>
</dbReference>
<feature type="transmembrane region" description="Helical" evidence="6">
    <location>
        <begin position="76"/>
        <end position="94"/>
    </location>
</feature>
<organism evidence="8 9">
    <name type="scientific">Gemmobacter aquaticus</name>
    <dbReference type="NCBI Taxonomy" id="490185"/>
    <lineage>
        <taxon>Bacteria</taxon>
        <taxon>Pseudomonadati</taxon>
        <taxon>Pseudomonadota</taxon>
        <taxon>Alphaproteobacteria</taxon>
        <taxon>Rhodobacterales</taxon>
        <taxon>Paracoccaceae</taxon>
        <taxon>Gemmobacter</taxon>
    </lineage>
</organism>
<dbReference type="Gene3D" id="1.10.3730.20">
    <property type="match status" value="1"/>
</dbReference>
<reference evidence="8 9" key="1">
    <citation type="journal article" date="2014" name="Int. J. Syst. Evol. Microbiol.">
        <title>Complete genome sequence of Corynebacterium casei LMG S-19264T (=DSM 44701T), isolated from a smear-ripened cheese.</title>
        <authorList>
            <consortium name="US DOE Joint Genome Institute (JGI-PGF)"/>
            <person name="Walter F."/>
            <person name="Albersmeier A."/>
            <person name="Kalinowski J."/>
            <person name="Ruckert C."/>
        </authorList>
    </citation>
    <scope>NUCLEOTIDE SEQUENCE [LARGE SCALE GENOMIC DNA]</scope>
    <source>
        <strain evidence="8 9">CGMCC 1.7029</strain>
    </source>
</reference>
<protein>
    <submittedName>
        <fullName evidence="8">Membrane protein</fullName>
    </submittedName>
</protein>
<feature type="transmembrane region" description="Helical" evidence="6">
    <location>
        <begin position="245"/>
        <end position="261"/>
    </location>
</feature>
<keyword evidence="9" id="KW-1185">Reference proteome</keyword>
<keyword evidence="5 6" id="KW-0472">Membrane</keyword>
<name>A0A918DE56_9RHOB</name>
<evidence type="ECO:0000256" key="4">
    <source>
        <dbReference type="ARBA" id="ARBA00022989"/>
    </source>
</evidence>
<evidence type="ECO:0000313" key="9">
    <source>
        <dbReference type="Proteomes" id="UP000598196"/>
    </source>
</evidence>
<dbReference type="OrthoDB" id="7165334at2"/>
<keyword evidence="3 6" id="KW-0812">Transmembrane</keyword>
<dbReference type="AlphaFoldDB" id="A0A918DE56"/>
<dbReference type="GO" id="GO:0016020">
    <property type="term" value="C:membrane"/>
    <property type="evidence" value="ECO:0007669"/>
    <property type="project" value="UniProtKB-SubCell"/>
</dbReference>
<evidence type="ECO:0000256" key="3">
    <source>
        <dbReference type="ARBA" id="ARBA00022692"/>
    </source>
</evidence>
<feature type="transmembrane region" description="Helical" evidence="6">
    <location>
        <begin position="267"/>
        <end position="285"/>
    </location>
</feature>
<dbReference type="EMBL" id="BMLP01000017">
    <property type="protein sequence ID" value="GGO39188.1"/>
    <property type="molecule type" value="Genomic_DNA"/>
</dbReference>
<dbReference type="RefSeq" id="WP_146287380.1">
    <property type="nucleotide sequence ID" value="NZ_BMLP01000017.1"/>
</dbReference>
<dbReference type="PANTHER" id="PTHR22911">
    <property type="entry name" value="ACYL-MALONYL CONDENSING ENZYME-RELATED"/>
    <property type="match status" value="1"/>
</dbReference>
<dbReference type="InterPro" id="IPR037185">
    <property type="entry name" value="EmrE-like"/>
</dbReference>
<feature type="transmembrane region" description="Helical" evidence="6">
    <location>
        <begin position="100"/>
        <end position="121"/>
    </location>
</feature>
<evidence type="ECO:0000256" key="2">
    <source>
        <dbReference type="ARBA" id="ARBA00009853"/>
    </source>
</evidence>
<comment type="similarity">
    <text evidence="2">Belongs to the drug/metabolite transporter (DMT) superfamily. 10 TMS drug/metabolite exporter (DME) (TC 2.A.7.3) family.</text>
</comment>
<evidence type="ECO:0000256" key="1">
    <source>
        <dbReference type="ARBA" id="ARBA00004141"/>
    </source>
</evidence>
<evidence type="ECO:0000256" key="5">
    <source>
        <dbReference type="ARBA" id="ARBA00023136"/>
    </source>
</evidence>
<feature type="transmembrane region" description="Helical" evidence="6">
    <location>
        <begin position="214"/>
        <end position="233"/>
    </location>
</feature>
<feature type="transmembrane region" description="Helical" evidence="6">
    <location>
        <begin position="153"/>
        <end position="170"/>
    </location>
</feature>
<accession>A0A918DE56</accession>
<evidence type="ECO:0000313" key="8">
    <source>
        <dbReference type="EMBL" id="GGO39188.1"/>
    </source>
</evidence>
<gene>
    <name evidence="8" type="ORF">GCM10010991_37650</name>
</gene>
<dbReference type="Pfam" id="PF00892">
    <property type="entry name" value="EamA"/>
    <property type="match status" value="1"/>
</dbReference>
<feature type="domain" description="EamA" evidence="7">
    <location>
        <begin position="7"/>
        <end position="144"/>
    </location>
</feature>
<evidence type="ECO:0000259" key="7">
    <source>
        <dbReference type="Pfam" id="PF00892"/>
    </source>
</evidence>
<dbReference type="PANTHER" id="PTHR22911:SF6">
    <property type="entry name" value="SOLUTE CARRIER FAMILY 35 MEMBER G1"/>
    <property type="match status" value="1"/>
</dbReference>
<comment type="subcellular location">
    <subcellularLocation>
        <location evidence="1">Membrane</location>
        <topology evidence="1">Multi-pass membrane protein</topology>
    </subcellularLocation>
</comment>
<keyword evidence="4 6" id="KW-1133">Transmembrane helix</keyword>
<dbReference type="SUPFAM" id="SSF103481">
    <property type="entry name" value="Multidrug resistance efflux transporter EmrE"/>
    <property type="match status" value="2"/>
</dbReference>
<sequence>MQNDNLRGVVLMNIAMLAFTLNDTCMKLVSQSMPLFQAITLRGVITTICLLALAVWQLRGATFAQLLPRGRDGAVVIVRTIAEVLGTVTFLVALTHMPLANLSAIMQSLPLAVTLAAALIFHEPIGWRRLLAITVGFGGVLLIVKPGTDGFDFWAMLGLASVAAVVVRDLSTRLISGAVPSVVVAVWAGLSVTVLGLAGALFEGWQPVSMSEVGLIFGAAANLIVGYMTVVMVMRAGDIGFIAPFRYMALFWAILLGYLGFGTLPDHWTVFGAAIVVATGIFTLWRERRVRHATA</sequence>
<evidence type="ECO:0000256" key="6">
    <source>
        <dbReference type="SAM" id="Phobius"/>
    </source>
</evidence>
<feature type="transmembrane region" description="Helical" evidence="6">
    <location>
        <begin position="35"/>
        <end position="56"/>
    </location>
</feature>
<dbReference type="Proteomes" id="UP000598196">
    <property type="component" value="Unassembled WGS sequence"/>
</dbReference>
<feature type="transmembrane region" description="Helical" evidence="6">
    <location>
        <begin position="182"/>
        <end position="202"/>
    </location>
</feature>
<proteinExistence type="inferred from homology"/>